<dbReference type="RefSeq" id="WP_195896468.1">
    <property type="nucleotide sequence ID" value="NZ_JADOGI010000046.1"/>
</dbReference>
<comment type="caution">
    <text evidence="2">The sequence shown here is derived from an EMBL/GenBank/DDBJ whole genome shotgun (WGS) entry which is preliminary data.</text>
</comment>
<gene>
    <name evidence="2" type="ORF">ITP53_17560</name>
</gene>
<organism evidence="2 3">
    <name type="scientific">Nonomuraea cypriaca</name>
    <dbReference type="NCBI Taxonomy" id="1187855"/>
    <lineage>
        <taxon>Bacteria</taxon>
        <taxon>Bacillati</taxon>
        <taxon>Actinomycetota</taxon>
        <taxon>Actinomycetes</taxon>
        <taxon>Streptosporangiales</taxon>
        <taxon>Streptosporangiaceae</taxon>
        <taxon>Nonomuraea</taxon>
    </lineage>
</organism>
<evidence type="ECO:0000313" key="3">
    <source>
        <dbReference type="Proteomes" id="UP000605361"/>
    </source>
</evidence>
<dbReference type="Proteomes" id="UP000605361">
    <property type="component" value="Unassembled WGS sequence"/>
</dbReference>
<dbReference type="AlphaFoldDB" id="A0A931AAA2"/>
<sequence>MSALRPDSLARKVWQRAGGKIVPYGEFAAWYFTERVEAAVIDYVSDLRDAILVTTRPALNLISARRGSSSVIGVAQEHVNLASYREAVREQIIRTRPSDEADHGADTDARSVPAHSPPSR</sequence>
<evidence type="ECO:0000256" key="1">
    <source>
        <dbReference type="SAM" id="MobiDB-lite"/>
    </source>
</evidence>
<accession>A0A931AAA2</accession>
<name>A0A931AAA2_9ACTN</name>
<proteinExistence type="predicted"/>
<reference evidence="2" key="1">
    <citation type="submission" date="2020-11" db="EMBL/GenBank/DDBJ databases">
        <title>Whole-genome analyses of Nonomuraea sp. K274.</title>
        <authorList>
            <person name="Veyisoglu A."/>
        </authorList>
    </citation>
    <scope>NUCLEOTIDE SEQUENCE</scope>
    <source>
        <strain evidence="2">K274</strain>
    </source>
</reference>
<feature type="region of interest" description="Disordered" evidence="1">
    <location>
        <begin position="93"/>
        <end position="120"/>
    </location>
</feature>
<evidence type="ECO:0000313" key="2">
    <source>
        <dbReference type="EMBL" id="MBF8187509.1"/>
    </source>
</evidence>
<keyword evidence="3" id="KW-1185">Reference proteome</keyword>
<protein>
    <submittedName>
        <fullName evidence="2">Uncharacterized protein</fullName>
    </submittedName>
</protein>
<dbReference type="EMBL" id="JADOGI010000046">
    <property type="protein sequence ID" value="MBF8187509.1"/>
    <property type="molecule type" value="Genomic_DNA"/>
</dbReference>
<feature type="compositionally biased region" description="Basic and acidic residues" evidence="1">
    <location>
        <begin position="93"/>
        <end position="109"/>
    </location>
</feature>